<keyword evidence="2" id="KW-1185">Reference proteome</keyword>
<protein>
    <submittedName>
        <fullName evidence="1">Uncharacterized protein</fullName>
    </submittedName>
</protein>
<sequence length="77" mass="9026">MEGVTEFKYMFQNTVNASYLPGTFFRVDPKSVWSHFSFLMWSPDFISYSEVDSEEVSFVNAVDYLFTGLNRQKLFSI</sequence>
<dbReference type="Proteomes" id="UP000708208">
    <property type="component" value="Unassembled WGS sequence"/>
</dbReference>
<comment type="caution">
    <text evidence="1">The sequence shown here is derived from an EMBL/GenBank/DDBJ whole genome shotgun (WGS) entry which is preliminary data.</text>
</comment>
<gene>
    <name evidence="1" type="ORF">AFUS01_LOCUS42347</name>
</gene>
<dbReference type="AlphaFoldDB" id="A0A8J2LCM9"/>
<evidence type="ECO:0000313" key="1">
    <source>
        <dbReference type="EMBL" id="CAG7832668.1"/>
    </source>
</evidence>
<proteinExistence type="predicted"/>
<evidence type="ECO:0000313" key="2">
    <source>
        <dbReference type="Proteomes" id="UP000708208"/>
    </source>
</evidence>
<organism evidence="1 2">
    <name type="scientific">Allacma fusca</name>
    <dbReference type="NCBI Taxonomy" id="39272"/>
    <lineage>
        <taxon>Eukaryota</taxon>
        <taxon>Metazoa</taxon>
        <taxon>Ecdysozoa</taxon>
        <taxon>Arthropoda</taxon>
        <taxon>Hexapoda</taxon>
        <taxon>Collembola</taxon>
        <taxon>Symphypleona</taxon>
        <taxon>Sminthuridae</taxon>
        <taxon>Allacma</taxon>
    </lineage>
</organism>
<accession>A0A8J2LCM9</accession>
<name>A0A8J2LCM9_9HEXA</name>
<reference evidence="1" key="1">
    <citation type="submission" date="2021-06" db="EMBL/GenBank/DDBJ databases">
        <authorList>
            <person name="Hodson N. C."/>
            <person name="Mongue J. A."/>
            <person name="Jaron S. K."/>
        </authorList>
    </citation>
    <scope>NUCLEOTIDE SEQUENCE</scope>
</reference>
<dbReference type="EMBL" id="CAJVCH010566353">
    <property type="protein sequence ID" value="CAG7832668.1"/>
    <property type="molecule type" value="Genomic_DNA"/>
</dbReference>